<dbReference type="PANTHER" id="PTHR46390:SF1">
    <property type="entry name" value="MANNOSE-1-PHOSPHATE GUANYLYLTRANSFERASE"/>
    <property type="match status" value="1"/>
</dbReference>
<sequence length="338" mass="36161">MLIQPVILCGGSGTRLWPVSTPEKPKPFLQLLGERTLFQQALDRVADRSLFATPLVVAGEAHRQWVAEQAGNHALIVEPCARNTAPAIALAAARLDPETLMLACPSDHYIADESAFRDAVHTASELAADGNLVSLGIEPDRPETGYGYIERGEVLGAGHRTARFVEKPDEATAAAYLADGNFVWNAGIFVFRAGQLLDELAQFRPEMAELVRSAVEEGREKGDTFLPAEASFSAIAAESIDYALMENTRHAAVVTADMGWSDIGSWKALMDAHESKGGAASGNARLVDCKRVMVRSNGPRVSALGLEDVIIVVEGDEVLVVARDAAEKIGSLAGDESR</sequence>
<evidence type="ECO:0000259" key="1">
    <source>
        <dbReference type="Pfam" id="PF00483"/>
    </source>
</evidence>
<keyword evidence="3" id="KW-0808">Transferase</keyword>
<protein>
    <submittedName>
        <fullName evidence="3">NTP transferase domain-containing protein</fullName>
    </submittedName>
</protein>
<keyword evidence="4" id="KW-1185">Reference proteome</keyword>
<feature type="domain" description="Nucleotidyl transferase" evidence="1">
    <location>
        <begin position="5"/>
        <end position="274"/>
    </location>
</feature>
<evidence type="ECO:0000313" key="4">
    <source>
        <dbReference type="Proteomes" id="UP000783253"/>
    </source>
</evidence>
<dbReference type="Proteomes" id="UP000783253">
    <property type="component" value="Unassembled WGS sequence"/>
</dbReference>
<dbReference type="RefSeq" id="WP_221573665.1">
    <property type="nucleotide sequence ID" value="NZ_JAIGNK010000002.1"/>
</dbReference>
<dbReference type="InterPro" id="IPR051161">
    <property type="entry name" value="Mannose-6P_isomerase_type2"/>
</dbReference>
<dbReference type="InterPro" id="IPR029044">
    <property type="entry name" value="Nucleotide-diphossugar_trans"/>
</dbReference>
<organism evidence="3 4">
    <name type="scientific">Qipengyuania polymorpha</name>
    <dbReference type="NCBI Taxonomy" id="2867234"/>
    <lineage>
        <taxon>Bacteria</taxon>
        <taxon>Pseudomonadati</taxon>
        <taxon>Pseudomonadota</taxon>
        <taxon>Alphaproteobacteria</taxon>
        <taxon>Sphingomonadales</taxon>
        <taxon>Erythrobacteraceae</taxon>
        <taxon>Qipengyuania</taxon>
    </lineage>
</organism>
<dbReference type="PANTHER" id="PTHR46390">
    <property type="entry name" value="MANNOSE-1-PHOSPHATE GUANYLYLTRANSFERASE"/>
    <property type="match status" value="1"/>
</dbReference>
<accession>A0ABS7IXK9</accession>
<dbReference type="GO" id="GO:0016740">
    <property type="term" value="F:transferase activity"/>
    <property type="evidence" value="ECO:0007669"/>
    <property type="project" value="UniProtKB-KW"/>
</dbReference>
<evidence type="ECO:0000313" key="3">
    <source>
        <dbReference type="EMBL" id="MBX7458296.1"/>
    </source>
</evidence>
<reference evidence="3 4" key="1">
    <citation type="submission" date="2021-08" db="EMBL/GenBank/DDBJ databases">
        <title>Comparative Genomics Analysis of the Genus Qipengyuania Reveals Extensive Genetic Diversity and Metabolic Versatility, Including the Description of Fifteen Novel Species.</title>
        <authorList>
            <person name="Liu Y."/>
        </authorList>
    </citation>
    <scope>NUCLEOTIDE SEQUENCE [LARGE SCALE GENOMIC DNA]</scope>
    <source>
        <strain evidence="3 4">1NDH17</strain>
    </source>
</reference>
<comment type="caution">
    <text evidence="3">The sequence shown here is derived from an EMBL/GenBank/DDBJ whole genome shotgun (WGS) entry which is preliminary data.</text>
</comment>
<dbReference type="InterPro" id="IPR005835">
    <property type="entry name" value="NTP_transferase_dom"/>
</dbReference>
<dbReference type="InterPro" id="IPR049577">
    <property type="entry name" value="GMPP_N"/>
</dbReference>
<dbReference type="CDD" id="cd02509">
    <property type="entry name" value="GDP-M1P_Guanylyltransferase"/>
    <property type="match status" value="1"/>
</dbReference>
<dbReference type="Pfam" id="PF00483">
    <property type="entry name" value="NTP_transferase"/>
    <property type="match status" value="1"/>
</dbReference>
<dbReference type="SUPFAM" id="SSF53448">
    <property type="entry name" value="Nucleotide-diphospho-sugar transferases"/>
    <property type="match status" value="1"/>
</dbReference>
<dbReference type="Gene3D" id="3.90.550.10">
    <property type="entry name" value="Spore Coat Polysaccharide Biosynthesis Protein SpsA, Chain A"/>
    <property type="match status" value="1"/>
</dbReference>
<gene>
    <name evidence="3" type="ORF">K3152_08570</name>
</gene>
<feature type="domain" description="MannoseP isomerase/GMP-like beta-helix" evidence="2">
    <location>
        <begin position="286"/>
        <end position="329"/>
    </location>
</feature>
<name>A0ABS7IXK9_9SPHN</name>
<dbReference type="Pfam" id="PF22640">
    <property type="entry name" value="ManC_GMP_beta-helix"/>
    <property type="match status" value="1"/>
</dbReference>
<dbReference type="SUPFAM" id="SSF159283">
    <property type="entry name" value="Guanosine diphospho-D-mannose pyrophosphorylase/mannose-6-phosphate isomerase linker domain"/>
    <property type="match status" value="1"/>
</dbReference>
<proteinExistence type="predicted"/>
<dbReference type="InterPro" id="IPR054566">
    <property type="entry name" value="ManC/GMP-like_b-helix"/>
</dbReference>
<dbReference type="EMBL" id="JAIGNK010000002">
    <property type="protein sequence ID" value="MBX7458296.1"/>
    <property type="molecule type" value="Genomic_DNA"/>
</dbReference>
<evidence type="ECO:0000259" key="2">
    <source>
        <dbReference type="Pfam" id="PF22640"/>
    </source>
</evidence>